<dbReference type="EMBL" id="CP115165">
    <property type="protein sequence ID" value="WDA58336.1"/>
    <property type="molecule type" value="Genomic_DNA"/>
</dbReference>
<feature type="compositionally biased region" description="Pro residues" evidence="1">
    <location>
        <begin position="58"/>
        <end position="74"/>
    </location>
</feature>
<feature type="transmembrane region" description="Helical" evidence="2">
    <location>
        <begin position="15"/>
        <end position="36"/>
    </location>
</feature>
<evidence type="ECO:0000313" key="4">
    <source>
        <dbReference type="Proteomes" id="UP001217044"/>
    </source>
</evidence>
<dbReference type="Proteomes" id="UP001217044">
    <property type="component" value="Chromosome"/>
</dbReference>
<dbReference type="RefSeq" id="WP_273988357.1">
    <property type="nucleotide sequence ID" value="NZ_BAABQT010000013.1"/>
</dbReference>
<keyword evidence="2" id="KW-1133">Transmembrane helix</keyword>
<evidence type="ECO:0000256" key="1">
    <source>
        <dbReference type="SAM" id="MobiDB-lite"/>
    </source>
</evidence>
<evidence type="ECO:0000313" key="3">
    <source>
        <dbReference type="EMBL" id="WDA58336.1"/>
    </source>
</evidence>
<name>A0ABY7UZI8_9DEIO</name>
<protein>
    <submittedName>
        <fullName evidence="3">Uncharacterized protein</fullName>
    </submittedName>
</protein>
<accession>A0ABY7UZI8</accession>
<evidence type="ECO:0000256" key="2">
    <source>
        <dbReference type="SAM" id="Phobius"/>
    </source>
</evidence>
<reference evidence="3 4" key="1">
    <citation type="submission" date="2022-12" db="EMBL/GenBank/DDBJ databases">
        <title>Genome Sequence of Deinococcus aquaticus Type Strain PB314.</title>
        <authorList>
            <person name="Albert C."/>
            <person name="Hill J."/>
            <person name="Boren L."/>
            <person name="Scholz-Ng S."/>
            <person name="Fatema N."/>
            <person name="Grosso R."/>
            <person name="Soboslay E."/>
            <person name="Tuohy J."/>
        </authorList>
    </citation>
    <scope>NUCLEOTIDE SEQUENCE [LARGE SCALE GENOMIC DNA]</scope>
    <source>
        <strain evidence="3 4">PB-314</strain>
    </source>
</reference>
<sequence>MNRLLSSVRAWQVYLHAWPGVLTLMSLLAVLLGTPVPAPDVGARMSAGRVTPALPEARPAPSPPAPVPLASAPPPEPYRLPAPRLLALVRPWVWTAPLRRVDLSVLGRRQSDGG</sequence>
<proteinExistence type="predicted"/>
<keyword evidence="2" id="KW-0472">Membrane</keyword>
<keyword evidence="2" id="KW-0812">Transmembrane</keyword>
<feature type="region of interest" description="Disordered" evidence="1">
    <location>
        <begin position="49"/>
        <end position="74"/>
    </location>
</feature>
<gene>
    <name evidence="3" type="ORF">M8445_13435</name>
</gene>
<keyword evidence="4" id="KW-1185">Reference proteome</keyword>
<organism evidence="3 4">
    <name type="scientific">Deinococcus aquaticus</name>
    <dbReference type="NCBI Taxonomy" id="328692"/>
    <lineage>
        <taxon>Bacteria</taxon>
        <taxon>Thermotogati</taxon>
        <taxon>Deinococcota</taxon>
        <taxon>Deinococci</taxon>
        <taxon>Deinococcales</taxon>
        <taxon>Deinococcaceae</taxon>
        <taxon>Deinococcus</taxon>
    </lineage>
</organism>